<dbReference type="STRING" id="5722.A2F2W1"/>
<dbReference type="OMA" id="KSEFEPR"/>
<dbReference type="PANTHER" id="PTHR11932">
    <property type="entry name" value="CULLIN"/>
    <property type="match status" value="1"/>
</dbReference>
<dbReference type="EMBL" id="DS113590">
    <property type="protein sequence ID" value="EAY00754.1"/>
    <property type="molecule type" value="Genomic_DNA"/>
</dbReference>
<dbReference type="InterPro" id="IPR045093">
    <property type="entry name" value="Cullin"/>
</dbReference>
<organism evidence="5 6">
    <name type="scientific">Trichomonas vaginalis (strain ATCC PRA-98 / G3)</name>
    <dbReference type="NCBI Taxonomy" id="412133"/>
    <lineage>
        <taxon>Eukaryota</taxon>
        <taxon>Metamonada</taxon>
        <taxon>Parabasalia</taxon>
        <taxon>Trichomonadida</taxon>
        <taxon>Trichomonadidae</taxon>
        <taxon>Trichomonas</taxon>
    </lineage>
</organism>
<dbReference type="GO" id="GO:0031625">
    <property type="term" value="F:ubiquitin protein ligase binding"/>
    <property type="evidence" value="ECO:0000318"/>
    <property type="project" value="GO_Central"/>
</dbReference>
<dbReference type="RefSeq" id="XP_001313683.1">
    <property type="nucleotide sequence ID" value="XM_001313682.1"/>
</dbReference>
<comment type="similarity">
    <text evidence="1 2 3">Belongs to the cullin family.</text>
</comment>
<dbReference type="AlphaFoldDB" id="A2F2W1"/>
<evidence type="ECO:0000256" key="1">
    <source>
        <dbReference type="ARBA" id="ARBA00006019"/>
    </source>
</evidence>
<dbReference type="Gene3D" id="3.30.230.130">
    <property type="entry name" value="Cullin, Chain C, Domain 2"/>
    <property type="match status" value="1"/>
</dbReference>
<dbReference type="OrthoDB" id="27073at2759"/>
<name>A2F2W1_TRIV3</name>
<dbReference type="VEuPathDB" id="TrichDB:TVAG_096640"/>
<dbReference type="Gene3D" id="1.10.10.10">
    <property type="entry name" value="Winged helix-like DNA-binding domain superfamily/Winged helix DNA-binding domain"/>
    <property type="match status" value="1"/>
</dbReference>
<dbReference type="KEGG" id="tva:4758576"/>
<dbReference type="GO" id="GO:0031461">
    <property type="term" value="C:cullin-RING ubiquitin ligase complex"/>
    <property type="evidence" value="ECO:0000318"/>
    <property type="project" value="GO_Central"/>
</dbReference>
<dbReference type="Proteomes" id="UP000001542">
    <property type="component" value="Unassembled WGS sequence"/>
</dbReference>
<dbReference type="VEuPathDB" id="TrichDB:TVAGG3_0342420"/>
<dbReference type="Pfam" id="PF26557">
    <property type="entry name" value="Cullin_AB"/>
    <property type="match status" value="1"/>
</dbReference>
<keyword evidence="6" id="KW-1185">Reference proteome</keyword>
<reference evidence="5" key="2">
    <citation type="journal article" date="2007" name="Science">
        <title>Draft genome sequence of the sexually transmitted pathogen Trichomonas vaginalis.</title>
        <authorList>
            <person name="Carlton J.M."/>
            <person name="Hirt R.P."/>
            <person name="Silva J.C."/>
            <person name="Delcher A.L."/>
            <person name="Schatz M."/>
            <person name="Zhao Q."/>
            <person name="Wortman J.R."/>
            <person name="Bidwell S.L."/>
            <person name="Alsmark U.C.M."/>
            <person name="Besteiro S."/>
            <person name="Sicheritz-Ponten T."/>
            <person name="Noel C.J."/>
            <person name="Dacks J.B."/>
            <person name="Foster P.G."/>
            <person name="Simillion C."/>
            <person name="Van de Peer Y."/>
            <person name="Miranda-Saavedra D."/>
            <person name="Barton G.J."/>
            <person name="Westrop G.D."/>
            <person name="Mueller S."/>
            <person name="Dessi D."/>
            <person name="Fiori P.L."/>
            <person name="Ren Q."/>
            <person name="Paulsen I."/>
            <person name="Zhang H."/>
            <person name="Bastida-Corcuera F.D."/>
            <person name="Simoes-Barbosa A."/>
            <person name="Brown M.T."/>
            <person name="Hayes R.D."/>
            <person name="Mukherjee M."/>
            <person name="Okumura C.Y."/>
            <person name="Schneider R."/>
            <person name="Smith A.J."/>
            <person name="Vanacova S."/>
            <person name="Villalvazo M."/>
            <person name="Haas B.J."/>
            <person name="Pertea M."/>
            <person name="Feldblyum T.V."/>
            <person name="Utterback T.R."/>
            <person name="Shu C.L."/>
            <person name="Osoegawa K."/>
            <person name="de Jong P.J."/>
            <person name="Hrdy I."/>
            <person name="Horvathova L."/>
            <person name="Zubacova Z."/>
            <person name="Dolezal P."/>
            <person name="Malik S.B."/>
            <person name="Logsdon J.M. Jr."/>
            <person name="Henze K."/>
            <person name="Gupta A."/>
            <person name="Wang C.C."/>
            <person name="Dunne R.L."/>
            <person name="Upcroft J.A."/>
            <person name="Upcroft P."/>
            <person name="White O."/>
            <person name="Salzberg S.L."/>
            <person name="Tang P."/>
            <person name="Chiu C.-H."/>
            <person name="Lee Y.-S."/>
            <person name="Embley T.M."/>
            <person name="Coombs G.H."/>
            <person name="Mottram J.C."/>
            <person name="Tachezy J."/>
            <person name="Fraser-Liggett C.M."/>
            <person name="Johnson P.J."/>
        </authorList>
    </citation>
    <scope>NUCLEOTIDE SEQUENCE [LARGE SCALE GENOMIC DNA]</scope>
    <source>
        <strain evidence="5">G3</strain>
    </source>
</reference>
<dbReference type="GO" id="GO:0016567">
    <property type="term" value="P:protein ubiquitination"/>
    <property type="evidence" value="ECO:0000318"/>
    <property type="project" value="GO_Central"/>
</dbReference>
<dbReference type="eggNOG" id="KOG2167">
    <property type="taxonomic scope" value="Eukaryota"/>
</dbReference>
<dbReference type="GO" id="GO:0006511">
    <property type="term" value="P:ubiquitin-dependent protein catabolic process"/>
    <property type="evidence" value="ECO:0007669"/>
    <property type="project" value="InterPro"/>
</dbReference>
<protein>
    <submittedName>
        <fullName evidence="5">Cullin family protein</fullName>
    </submittedName>
</protein>
<dbReference type="InterPro" id="IPR059120">
    <property type="entry name" value="Cullin-like_AB"/>
</dbReference>
<dbReference type="SUPFAM" id="SSF74788">
    <property type="entry name" value="Cullin repeat-like"/>
    <property type="match status" value="1"/>
</dbReference>
<sequence length="722" mass="84064">MKRKSPAGTIDSFFNASKEKKQASIDELMPIPRRQLTVQKTQQQKGVIHIQIPSLSDESSINEDKIKEIMAYLKEGIHLLFDDKIQNANFAKLFTNVEYICRNKTPEYLYKSISEDMQEAALNFINSISEEFDITLISQKISLFEKCLDYFLRTFLYLDRSYIFPLRIDGFTSLSEIVYSYIRNGMSKELADLISDQILITISKYRLHEEIKLSELKTGLNFAKSTKFYNDHLEPTLLIQTKDYFEDISSHLSLKDLINWNYSSKEIETQLQECGLEKSTYLSIDSMQNEIVLKKAGQRVLFSQEFYDMIDQFDKEELKRVVSTFDKEELRKLLLKSVSSYFSTKIKSTIQSSTDQTLIPDILRIISKISDFDQFIFENSRDAVKTINESVSASMSSQRDHIAEYLARYIDSGNPLVGPSLILFKLIDASEVFESTYFHLFGRRFLSWNVDVQRENELIDTLQMNASKEYTDRLVKTINDYNQSKRILQPTSDGMEYKAMALYERDWSTNEGEIKFPEQIEILNEEFKKRYMKQQKTDSHIVLHFSAALSNCVLKVNNKSEIKMSGEQAIIVLLLSEKGPMNVDDIHNHTGINESQIKINLDILSKKPLNLLIKGDDDKWSVNKDAQFPENYSYPSTRSGNLQLQRAVIDNDINYIRTNMIMSCMYKILKEFKTLKLEELISRVKKQLNFFPETEKLMFVINDLKNKDVLTQDENHVIRYVP</sequence>
<evidence type="ECO:0000259" key="4">
    <source>
        <dbReference type="PROSITE" id="PS50069"/>
    </source>
</evidence>
<dbReference type="Pfam" id="PF00888">
    <property type="entry name" value="Cullin"/>
    <property type="match status" value="1"/>
</dbReference>
<evidence type="ECO:0000256" key="2">
    <source>
        <dbReference type="PROSITE-ProRule" id="PRU00330"/>
    </source>
</evidence>
<dbReference type="SMR" id="A2F2W1"/>
<accession>A2F2W1</accession>
<dbReference type="InterPro" id="IPR036390">
    <property type="entry name" value="WH_DNA-bd_sf"/>
</dbReference>
<dbReference type="SUPFAM" id="SSF46785">
    <property type="entry name" value="Winged helix' DNA-binding domain"/>
    <property type="match status" value="1"/>
</dbReference>
<dbReference type="InterPro" id="IPR036388">
    <property type="entry name" value="WH-like_DNA-bd_sf"/>
</dbReference>
<feature type="domain" description="Cullin family profile" evidence="4">
    <location>
        <begin position="421"/>
        <end position="605"/>
    </location>
</feature>
<dbReference type="SUPFAM" id="SSF75632">
    <property type="entry name" value="Cullin homology domain"/>
    <property type="match status" value="1"/>
</dbReference>
<evidence type="ECO:0000256" key="3">
    <source>
        <dbReference type="RuleBase" id="RU003829"/>
    </source>
</evidence>
<gene>
    <name evidence="5" type="ORF">TVAG_096640</name>
</gene>
<dbReference type="InterPro" id="IPR001373">
    <property type="entry name" value="Cullin_N"/>
</dbReference>
<dbReference type="PROSITE" id="PS50069">
    <property type="entry name" value="CULLIN_2"/>
    <property type="match status" value="1"/>
</dbReference>
<dbReference type="Gene3D" id="1.20.1310.10">
    <property type="entry name" value="Cullin Repeats"/>
    <property type="match status" value="2"/>
</dbReference>
<dbReference type="FunFam" id="1.10.10.10:FF:001239">
    <property type="entry name" value="Cullin family protein"/>
    <property type="match status" value="1"/>
</dbReference>
<dbReference type="SMART" id="SM00182">
    <property type="entry name" value="CULLIN"/>
    <property type="match status" value="1"/>
</dbReference>
<proteinExistence type="inferred from homology"/>
<reference evidence="5" key="1">
    <citation type="submission" date="2006-10" db="EMBL/GenBank/DDBJ databases">
        <authorList>
            <person name="Amadeo P."/>
            <person name="Zhao Q."/>
            <person name="Wortman J."/>
            <person name="Fraser-Liggett C."/>
            <person name="Carlton J."/>
        </authorList>
    </citation>
    <scope>NUCLEOTIDE SEQUENCE</scope>
    <source>
        <strain evidence="5">G3</strain>
    </source>
</reference>
<dbReference type="InParanoid" id="A2F2W1"/>
<dbReference type="InterPro" id="IPR016159">
    <property type="entry name" value="Cullin_repeat-like_dom_sf"/>
</dbReference>
<dbReference type="InterPro" id="IPR036317">
    <property type="entry name" value="Cullin_homology_sf"/>
</dbReference>
<dbReference type="InterPro" id="IPR016158">
    <property type="entry name" value="Cullin_homology"/>
</dbReference>
<evidence type="ECO:0000313" key="6">
    <source>
        <dbReference type="Proteomes" id="UP000001542"/>
    </source>
</evidence>
<evidence type="ECO:0000313" key="5">
    <source>
        <dbReference type="EMBL" id="EAY00754.1"/>
    </source>
</evidence>